<evidence type="ECO:0000313" key="8">
    <source>
        <dbReference type="Proteomes" id="UP000510647"/>
    </source>
</evidence>
<dbReference type="GO" id="GO:0005739">
    <property type="term" value="C:mitochondrion"/>
    <property type="evidence" value="ECO:0007669"/>
    <property type="project" value="UniProtKB-SubCell"/>
</dbReference>
<dbReference type="Pfam" id="PF17053">
    <property type="entry name" value="GEP5"/>
    <property type="match status" value="1"/>
</dbReference>
<evidence type="ECO:0000256" key="3">
    <source>
        <dbReference type="ARBA" id="ARBA00018341"/>
    </source>
</evidence>
<reference evidence="7 8" key="1">
    <citation type="submission" date="2020-06" db="EMBL/GenBank/DDBJ databases">
        <title>The yeast mating-type switching endonuclease HO is a domesticated member of an unorthodox homing genetic element family.</title>
        <authorList>
            <person name="Coughlan A.Y."/>
            <person name="Lombardi L."/>
            <person name="Braun-Galleani S."/>
            <person name="Martos A.R."/>
            <person name="Galeote V."/>
            <person name="Bigey F."/>
            <person name="Dequin S."/>
            <person name="Byrne K.P."/>
            <person name="Wolfe K.H."/>
        </authorList>
    </citation>
    <scope>NUCLEOTIDE SEQUENCE [LARGE SCALE GENOMIC DNA]</scope>
    <source>
        <strain evidence="7 8">CBS2947</strain>
    </source>
</reference>
<dbReference type="AlphaFoldDB" id="A0A7H9HZS3"/>
<organism evidence="7 8">
    <name type="scientific">Torulaspora globosa</name>
    <dbReference type="NCBI Taxonomy" id="48254"/>
    <lineage>
        <taxon>Eukaryota</taxon>
        <taxon>Fungi</taxon>
        <taxon>Dikarya</taxon>
        <taxon>Ascomycota</taxon>
        <taxon>Saccharomycotina</taxon>
        <taxon>Saccharomycetes</taxon>
        <taxon>Saccharomycetales</taxon>
        <taxon>Saccharomycetaceae</taxon>
        <taxon>Torulaspora</taxon>
    </lineage>
</organism>
<evidence type="ECO:0000256" key="4">
    <source>
        <dbReference type="ARBA" id="ARBA00023128"/>
    </source>
</evidence>
<name>A0A7H9HZS3_9SACH</name>
<dbReference type="EMBL" id="CP059274">
    <property type="protein sequence ID" value="QLQ82427.1"/>
    <property type="molecule type" value="Genomic_DNA"/>
</dbReference>
<comment type="similarity">
    <text evidence="2 6">Belongs to the GEP5 family.</text>
</comment>
<keyword evidence="4 6" id="KW-0496">Mitochondrion</keyword>
<evidence type="ECO:0000313" key="7">
    <source>
        <dbReference type="EMBL" id="QLQ82427.1"/>
    </source>
</evidence>
<comment type="subcellular location">
    <subcellularLocation>
        <location evidence="1 6">Mitochondrion</location>
    </subcellularLocation>
</comment>
<keyword evidence="8" id="KW-1185">Reference proteome</keyword>
<evidence type="ECO:0000256" key="2">
    <source>
        <dbReference type="ARBA" id="ARBA00008036"/>
    </source>
</evidence>
<sequence>MTSSYLKLISPLVESLERLPLHRKTLELLETKLKSQPSKQFTLSLAGLISDYEKSCGRPALERRQLESLVYHTHFVWNSPQPEHLKLFCKHYTEMVAFWPYEHHRAILSMKKPKSTSLRYRWDDNSATVLSMMRYTKNPWSEPPNPGLTSLQRELLFNTIFTHYLFLKQNPRLCKNGRKLPIPIVEIPMRPLGNDIAAVRIKNLFKRKVSNIYHILAIDNPILSRESEALLHSIIQDSTRKQARLYQAACRRAYVIENDQSPDYEDLQLPRFAPSSLLLHSV</sequence>
<dbReference type="OrthoDB" id="4066262at2759"/>
<evidence type="ECO:0000256" key="1">
    <source>
        <dbReference type="ARBA" id="ARBA00004173"/>
    </source>
</evidence>
<dbReference type="Proteomes" id="UP000510647">
    <property type="component" value="Chromosome 8"/>
</dbReference>
<evidence type="ECO:0000256" key="6">
    <source>
        <dbReference type="RuleBase" id="RU363007"/>
    </source>
</evidence>
<proteinExistence type="inferred from homology"/>
<gene>
    <name evidence="7" type="ORF">HG537_0H01890</name>
</gene>
<accession>A0A7H9HZS3</accession>
<evidence type="ECO:0000256" key="5">
    <source>
        <dbReference type="ARBA" id="ARBA00025061"/>
    </source>
</evidence>
<dbReference type="InterPro" id="IPR031455">
    <property type="entry name" value="Gep5"/>
</dbReference>
<comment type="function">
    <text evidence="5 6">Essential for respiratory growth and required for maintenance of mtDNA. Required for cell survival in the absence of prohibitins.</text>
</comment>
<protein>
    <recommendedName>
        <fullName evidence="3 6">Genetic interactor of prohibitin 5, mitochondrial</fullName>
    </recommendedName>
</protein>